<evidence type="ECO:0000256" key="1">
    <source>
        <dbReference type="ARBA" id="ARBA00004651"/>
    </source>
</evidence>
<accession>A0A1H5UVB3</accession>
<evidence type="ECO:0000259" key="9">
    <source>
        <dbReference type="Pfam" id="PF21082"/>
    </source>
</evidence>
<evidence type="ECO:0000256" key="5">
    <source>
        <dbReference type="ARBA" id="ARBA00022989"/>
    </source>
</evidence>
<feature type="domain" description="Mechanosensitive ion channel MscS" evidence="8">
    <location>
        <begin position="127"/>
        <end position="191"/>
    </location>
</feature>
<dbReference type="AlphaFoldDB" id="A0A1H5UVB3"/>
<dbReference type="GO" id="GO:0005886">
    <property type="term" value="C:plasma membrane"/>
    <property type="evidence" value="ECO:0007669"/>
    <property type="project" value="UniProtKB-SubCell"/>
</dbReference>
<evidence type="ECO:0000256" key="7">
    <source>
        <dbReference type="SAM" id="Phobius"/>
    </source>
</evidence>
<dbReference type="SUPFAM" id="SSF82861">
    <property type="entry name" value="Mechanosensitive channel protein MscS (YggB), transmembrane region"/>
    <property type="match status" value="1"/>
</dbReference>
<dbReference type="Gene3D" id="1.10.287.1260">
    <property type="match status" value="1"/>
</dbReference>
<dbReference type="STRING" id="1410661.GCA_000702205_01565"/>
<keyword evidence="12" id="KW-1185">Reference proteome</keyword>
<dbReference type="InterPro" id="IPR049278">
    <property type="entry name" value="MS_channel_C"/>
</dbReference>
<dbReference type="Gene3D" id="2.30.30.60">
    <property type="match status" value="1"/>
</dbReference>
<evidence type="ECO:0000313" key="12">
    <source>
        <dbReference type="Proteomes" id="UP000236726"/>
    </source>
</evidence>
<comment type="similarity">
    <text evidence="2">Belongs to the MscS (TC 1.A.23) family.</text>
</comment>
<dbReference type="InterPro" id="IPR011014">
    <property type="entry name" value="MscS_channel_TM-2"/>
</dbReference>
<keyword evidence="3" id="KW-1003">Cell membrane</keyword>
<dbReference type="PANTHER" id="PTHR30221">
    <property type="entry name" value="SMALL-CONDUCTANCE MECHANOSENSITIVE CHANNEL"/>
    <property type="match status" value="1"/>
</dbReference>
<organism evidence="11 12">
    <name type="scientific">Lachnospira multipara</name>
    <dbReference type="NCBI Taxonomy" id="28051"/>
    <lineage>
        <taxon>Bacteria</taxon>
        <taxon>Bacillati</taxon>
        <taxon>Bacillota</taxon>
        <taxon>Clostridia</taxon>
        <taxon>Lachnospirales</taxon>
        <taxon>Lachnospiraceae</taxon>
        <taxon>Lachnospira</taxon>
    </lineage>
</organism>
<evidence type="ECO:0000259" key="8">
    <source>
        <dbReference type="Pfam" id="PF00924"/>
    </source>
</evidence>
<proteinExistence type="inferred from homology"/>
<feature type="domain" description="Mechanosensitive ion channel transmembrane helices 2/3" evidence="10">
    <location>
        <begin position="87"/>
        <end position="125"/>
    </location>
</feature>
<dbReference type="GO" id="GO:0008381">
    <property type="term" value="F:mechanosensitive monoatomic ion channel activity"/>
    <property type="evidence" value="ECO:0007669"/>
    <property type="project" value="InterPro"/>
</dbReference>
<dbReference type="InterPro" id="IPR010920">
    <property type="entry name" value="LSM_dom_sf"/>
</dbReference>
<evidence type="ECO:0000259" key="10">
    <source>
        <dbReference type="Pfam" id="PF21088"/>
    </source>
</evidence>
<comment type="subcellular location">
    <subcellularLocation>
        <location evidence="1">Cell membrane</location>
        <topology evidence="1">Multi-pass membrane protein</topology>
    </subcellularLocation>
</comment>
<dbReference type="Pfam" id="PF21088">
    <property type="entry name" value="MS_channel_1st"/>
    <property type="match status" value="1"/>
</dbReference>
<protein>
    <submittedName>
        <fullName evidence="11">Small conductance mechanosensitive channel</fullName>
    </submittedName>
</protein>
<name>A0A1H5UVB3_9FIRM</name>
<feature type="domain" description="Mechanosensitive ion channel MscS C-terminal" evidence="9">
    <location>
        <begin position="200"/>
        <end position="283"/>
    </location>
</feature>
<evidence type="ECO:0000256" key="3">
    <source>
        <dbReference type="ARBA" id="ARBA00022475"/>
    </source>
</evidence>
<dbReference type="SUPFAM" id="SSF50182">
    <property type="entry name" value="Sm-like ribonucleoproteins"/>
    <property type="match status" value="1"/>
</dbReference>
<dbReference type="InterPro" id="IPR011066">
    <property type="entry name" value="MscS_channel_C_sf"/>
</dbReference>
<dbReference type="EMBL" id="FNUL01000008">
    <property type="protein sequence ID" value="SEF78157.1"/>
    <property type="molecule type" value="Genomic_DNA"/>
</dbReference>
<sequence>MLEVLNSTSVNDATTQMTTFFSKENLMNLITDFCNWAVGAVGTLVLAIVIWIIGKKIIKAVGKFLRKVLDRGKLDEGVKTFVLSAARVLLYIFLFIIVVDTLGFQTTSLITLLGTGALAIGMSLQGSLSNFAGGVLILIFKPFTIGDYIVAQNSEGSVVSIGILYTKLRTVDNKVIMLPNGTLSNSNITNVGAENLRRLDIEVGISYEADIKDAKRVLSEIIAKRKNILTSAGKEPRVIVKSLDDSCVTLETRTWLKTEDYWDTKFELLEEYKEELEKNNISIPYNQMDVHIIK</sequence>
<feature type="transmembrane region" description="Helical" evidence="7">
    <location>
        <begin position="78"/>
        <end position="98"/>
    </location>
</feature>
<reference evidence="11 12" key="1">
    <citation type="submission" date="2016-10" db="EMBL/GenBank/DDBJ databases">
        <authorList>
            <person name="de Groot N.N."/>
        </authorList>
    </citation>
    <scope>NUCLEOTIDE SEQUENCE [LARGE SCALE GENOMIC DNA]</scope>
    <source>
        <strain evidence="11 12">D15d</strain>
    </source>
</reference>
<dbReference type="InterPro" id="IPR049142">
    <property type="entry name" value="MS_channel_1st"/>
</dbReference>
<dbReference type="Pfam" id="PF21082">
    <property type="entry name" value="MS_channel_3rd"/>
    <property type="match status" value="1"/>
</dbReference>
<feature type="transmembrane region" description="Helical" evidence="7">
    <location>
        <begin position="36"/>
        <end position="58"/>
    </location>
</feature>
<keyword evidence="5 7" id="KW-1133">Transmembrane helix</keyword>
<dbReference type="RefSeq" id="WP_103952835.1">
    <property type="nucleotide sequence ID" value="NZ_FNUL01000008.1"/>
</dbReference>
<dbReference type="InterPro" id="IPR045275">
    <property type="entry name" value="MscS_archaea/bacteria_type"/>
</dbReference>
<keyword evidence="4 7" id="KW-0812">Transmembrane</keyword>
<evidence type="ECO:0000256" key="2">
    <source>
        <dbReference type="ARBA" id="ARBA00008017"/>
    </source>
</evidence>
<dbReference type="PROSITE" id="PS01246">
    <property type="entry name" value="UPF0003"/>
    <property type="match status" value="1"/>
</dbReference>
<dbReference type="InterPro" id="IPR006685">
    <property type="entry name" value="MscS_channel_2nd"/>
</dbReference>
<evidence type="ECO:0000313" key="11">
    <source>
        <dbReference type="EMBL" id="SEF78157.1"/>
    </source>
</evidence>
<dbReference type="PANTHER" id="PTHR30221:SF1">
    <property type="entry name" value="SMALL-CONDUCTANCE MECHANOSENSITIVE CHANNEL"/>
    <property type="match status" value="1"/>
</dbReference>
<dbReference type="SUPFAM" id="SSF82689">
    <property type="entry name" value="Mechanosensitive channel protein MscS (YggB), C-terminal domain"/>
    <property type="match status" value="1"/>
</dbReference>
<dbReference type="Gene3D" id="3.30.70.100">
    <property type="match status" value="1"/>
</dbReference>
<dbReference type="InterPro" id="IPR006686">
    <property type="entry name" value="MscS_channel_CS"/>
</dbReference>
<evidence type="ECO:0000256" key="6">
    <source>
        <dbReference type="ARBA" id="ARBA00023136"/>
    </source>
</evidence>
<gene>
    <name evidence="11" type="ORF">SAMN05216537_10890</name>
</gene>
<evidence type="ECO:0000256" key="4">
    <source>
        <dbReference type="ARBA" id="ARBA00022692"/>
    </source>
</evidence>
<dbReference type="Proteomes" id="UP000236726">
    <property type="component" value="Unassembled WGS sequence"/>
</dbReference>
<dbReference type="Pfam" id="PF00924">
    <property type="entry name" value="MS_channel_2nd"/>
    <property type="match status" value="1"/>
</dbReference>
<keyword evidence="6 7" id="KW-0472">Membrane</keyword>
<dbReference type="InterPro" id="IPR023408">
    <property type="entry name" value="MscS_beta-dom_sf"/>
</dbReference>